<keyword evidence="2" id="KW-0328">Glycosyltransferase</keyword>
<sequence length="496" mass="56554">MVKKTRRALINTGGSAKAGSRSPRAGFRGKLVIASNRTPYFKKKGGRYEKSIGGLVSALDPVMSATRGVWVASTPAVSKGCRTGGEALDIAVPPGDPKYTVHHVPIKRHDMNGYYHGYSNRLLWPLCHMLPDKVYLKEFYWQSYKKVNALFADAIIEKAKKKGSFVWLQDYHLSLCAGYIKNLRPDLRLSIFWHIPWPPYDVFRAAPQRREILEGMLANDLVGFQIDNFKRNFLRCVDLELGADIDLKGLFIHWKGHITKVKVFPISVDYKWFDAAARSRKAVRFSNKFKRERGLNGRIIGISVDRLDYTKGILKCFEALEIFFEKYPEYRGRFTFVQIAIPTRKTEPYLSYMREVQQKVASINDMYATKDWKPIEYIEQCCSHEELAALFRVADIMLITSVFDGMNLVAKEYIASQVDCTGALLVSEFAGVAEDMPGVIVINPYDTEGCADMIKATIEVPAEKKNELMTIAREYLAEHDIYGWVSNIMDEMSKLR</sequence>
<dbReference type="GO" id="GO:0003825">
    <property type="term" value="F:alpha,alpha-trehalose-phosphate synthase (UDP-forming) activity"/>
    <property type="evidence" value="ECO:0007669"/>
    <property type="project" value="UniProtKB-EC"/>
</dbReference>
<keyword evidence="2" id="KW-0808">Transferase</keyword>
<name>A0A3B0R2C9_9ZZZZ</name>
<evidence type="ECO:0000313" key="2">
    <source>
        <dbReference type="EMBL" id="VAV83296.1"/>
    </source>
</evidence>
<dbReference type="EMBL" id="UOEA01000037">
    <property type="protein sequence ID" value="VAV83296.1"/>
    <property type="molecule type" value="Genomic_DNA"/>
</dbReference>
<dbReference type="Gene3D" id="3.40.50.2000">
    <property type="entry name" value="Glycogen Phosphorylase B"/>
    <property type="match status" value="2"/>
</dbReference>
<reference evidence="2" key="1">
    <citation type="submission" date="2018-06" db="EMBL/GenBank/DDBJ databases">
        <authorList>
            <person name="Zhirakovskaya E."/>
        </authorList>
    </citation>
    <scope>NUCLEOTIDE SEQUENCE</scope>
</reference>
<proteinExistence type="predicted"/>
<feature type="region of interest" description="Disordered" evidence="1">
    <location>
        <begin position="1"/>
        <end position="23"/>
    </location>
</feature>
<dbReference type="PANTHER" id="PTHR10788:SF106">
    <property type="entry name" value="BCDNA.GH08860"/>
    <property type="match status" value="1"/>
</dbReference>
<dbReference type="PANTHER" id="PTHR10788">
    <property type="entry name" value="TREHALOSE-6-PHOSPHATE SYNTHASE"/>
    <property type="match status" value="1"/>
</dbReference>
<gene>
    <name evidence="2" type="ORF">MNBD_DELTA01-1532</name>
</gene>
<accession>A0A3B0R2C9</accession>
<evidence type="ECO:0000256" key="1">
    <source>
        <dbReference type="SAM" id="MobiDB-lite"/>
    </source>
</evidence>
<organism evidence="2">
    <name type="scientific">hydrothermal vent metagenome</name>
    <dbReference type="NCBI Taxonomy" id="652676"/>
    <lineage>
        <taxon>unclassified sequences</taxon>
        <taxon>metagenomes</taxon>
        <taxon>ecological metagenomes</taxon>
    </lineage>
</organism>
<dbReference type="GO" id="GO:0005992">
    <property type="term" value="P:trehalose biosynthetic process"/>
    <property type="evidence" value="ECO:0007669"/>
    <property type="project" value="InterPro"/>
</dbReference>
<dbReference type="CDD" id="cd03788">
    <property type="entry name" value="GT20_TPS"/>
    <property type="match status" value="1"/>
</dbReference>
<protein>
    <submittedName>
        <fullName evidence="2">Alpha,alpha-trehalose-phosphate synthase [UDP-forming]</fullName>
        <ecNumber evidence="2">2.4.1.15</ecNumber>
    </submittedName>
</protein>
<dbReference type="Pfam" id="PF00982">
    <property type="entry name" value="Glyco_transf_20"/>
    <property type="match status" value="1"/>
</dbReference>
<dbReference type="SUPFAM" id="SSF53756">
    <property type="entry name" value="UDP-Glycosyltransferase/glycogen phosphorylase"/>
    <property type="match status" value="1"/>
</dbReference>
<dbReference type="EC" id="2.4.1.15" evidence="2"/>
<dbReference type="AlphaFoldDB" id="A0A3B0R2C9"/>
<dbReference type="InterPro" id="IPR001830">
    <property type="entry name" value="Glyco_trans_20"/>
</dbReference>